<dbReference type="Proteomes" id="UP000299102">
    <property type="component" value="Unassembled WGS sequence"/>
</dbReference>
<keyword evidence="2" id="KW-1185">Reference proteome</keyword>
<sequence length="142" mass="16629">MQDDYLGSKNRPRHLVQCHTHQIQGGGVKFGMRQVTSNERWIYCYDPKTKVYEDELKPTKVACERSGSKQMIASFFNKIGHMTTVALENCRTVNSNWCTTICLPEVVDELRKNYRKRHIILHHNNASSQTAKQAINFWRRKM</sequence>
<gene>
    <name evidence="1" type="ORF">EVAR_37678_1</name>
</gene>
<comment type="caution">
    <text evidence="1">The sequence shown here is derived from an EMBL/GenBank/DDBJ whole genome shotgun (WGS) entry which is preliminary data.</text>
</comment>
<name>A0A4C1Z0J5_EUMVA</name>
<dbReference type="EMBL" id="BGZK01001468">
    <property type="protein sequence ID" value="GBP80574.1"/>
    <property type="molecule type" value="Genomic_DNA"/>
</dbReference>
<evidence type="ECO:0000313" key="1">
    <source>
        <dbReference type="EMBL" id="GBP80574.1"/>
    </source>
</evidence>
<proteinExistence type="predicted"/>
<dbReference type="GO" id="GO:0003676">
    <property type="term" value="F:nucleic acid binding"/>
    <property type="evidence" value="ECO:0007669"/>
    <property type="project" value="InterPro"/>
</dbReference>
<dbReference type="AlphaFoldDB" id="A0A4C1Z0J5"/>
<dbReference type="InterPro" id="IPR036397">
    <property type="entry name" value="RNaseH_sf"/>
</dbReference>
<evidence type="ECO:0000313" key="2">
    <source>
        <dbReference type="Proteomes" id="UP000299102"/>
    </source>
</evidence>
<accession>A0A4C1Z0J5</accession>
<protein>
    <recommendedName>
        <fullName evidence="3">Mariner Mos1 transposase</fullName>
    </recommendedName>
</protein>
<dbReference type="Gene3D" id="3.30.420.10">
    <property type="entry name" value="Ribonuclease H-like superfamily/Ribonuclease H"/>
    <property type="match status" value="1"/>
</dbReference>
<evidence type="ECO:0008006" key="3">
    <source>
        <dbReference type="Google" id="ProtNLM"/>
    </source>
</evidence>
<dbReference type="OrthoDB" id="10017160at2759"/>
<reference evidence="1 2" key="1">
    <citation type="journal article" date="2019" name="Commun. Biol.">
        <title>The bagworm genome reveals a unique fibroin gene that provides high tensile strength.</title>
        <authorList>
            <person name="Kono N."/>
            <person name="Nakamura H."/>
            <person name="Ohtoshi R."/>
            <person name="Tomita M."/>
            <person name="Numata K."/>
            <person name="Arakawa K."/>
        </authorList>
    </citation>
    <scope>NUCLEOTIDE SEQUENCE [LARGE SCALE GENOMIC DNA]</scope>
</reference>
<organism evidence="1 2">
    <name type="scientific">Eumeta variegata</name>
    <name type="common">Bagworm moth</name>
    <name type="synonym">Eumeta japonica</name>
    <dbReference type="NCBI Taxonomy" id="151549"/>
    <lineage>
        <taxon>Eukaryota</taxon>
        <taxon>Metazoa</taxon>
        <taxon>Ecdysozoa</taxon>
        <taxon>Arthropoda</taxon>
        <taxon>Hexapoda</taxon>
        <taxon>Insecta</taxon>
        <taxon>Pterygota</taxon>
        <taxon>Neoptera</taxon>
        <taxon>Endopterygota</taxon>
        <taxon>Lepidoptera</taxon>
        <taxon>Glossata</taxon>
        <taxon>Ditrysia</taxon>
        <taxon>Tineoidea</taxon>
        <taxon>Psychidae</taxon>
        <taxon>Oiketicinae</taxon>
        <taxon>Eumeta</taxon>
    </lineage>
</organism>